<accession>A0AAD5LYG5</accession>
<dbReference type="InterPro" id="IPR052981">
    <property type="entry name" value="Ingression_C2_domain"/>
</dbReference>
<dbReference type="PANTHER" id="PTHR47052">
    <property type="entry name" value="CONSERVED SERINE PROLINE-RICH PROTEIN (AFU_ORTHOLOGUE AFUA_2G01790)"/>
    <property type="match status" value="1"/>
</dbReference>
<dbReference type="PROSITE" id="PS50004">
    <property type="entry name" value="C2"/>
    <property type="match status" value="2"/>
</dbReference>
<reference evidence="2" key="1">
    <citation type="submission" date="2021-12" db="EMBL/GenBank/DDBJ databases">
        <title>Prjna785345.</title>
        <authorList>
            <person name="Rujirawat T."/>
            <person name="Krajaejun T."/>
        </authorList>
    </citation>
    <scope>NUCLEOTIDE SEQUENCE</scope>
    <source>
        <strain evidence="2">Pi057C3</strain>
    </source>
</reference>
<dbReference type="PANTHER" id="PTHR47052:SF3">
    <property type="entry name" value="INGRESSION PROTEIN 1"/>
    <property type="match status" value="1"/>
</dbReference>
<feature type="domain" description="C2" evidence="1">
    <location>
        <begin position="1"/>
        <end position="122"/>
    </location>
</feature>
<dbReference type="SUPFAM" id="SSF49562">
    <property type="entry name" value="C2 domain (Calcium/lipid-binding domain, CaLB)"/>
    <property type="match status" value="2"/>
</dbReference>
<dbReference type="EMBL" id="JAKCXM010000282">
    <property type="protein sequence ID" value="KAJ0396720.1"/>
    <property type="molecule type" value="Genomic_DNA"/>
</dbReference>
<comment type="caution">
    <text evidence="2">The sequence shown here is derived from an EMBL/GenBank/DDBJ whole genome shotgun (WGS) entry which is preliminary data.</text>
</comment>
<dbReference type="InterPro" id="IPR000008">
    <property type="entry name" value="C2_dom"/>
</dbReference>
<protein>
    <recommendedName>
        <fullName evidence="1">C2 domain-containing protein</fullName>
    </recommendedName>
</protein>
<gene>
    <name evidence="2" type="ORF">P43SY_003721</name>
</gene>
<dbReference type="Gene3D" id="2.60.40.150">
    <property type="entry name" value="C2 domain"/>
    <property type="match status" value="2"/>
</dbReference>
<dbReference type="Pfam" id="PF00168">
    <property type="entry name" value="C2"/>
    <property type="match status" value="2"/>
</dbReference>
<organism evidence="2 3">
    <name type="scientific">Pythium insidiosum</name>
    <name type="common">Pythiosis disease agent</name>
    <dbReference type="NCBI Taxonomy" id="114742"/>
    <lineage>
        <taxon>Eukaryota</taxon>
        <taxon>Sar</taxon>
        <taxon>Stramenopiles</taxon>
        <taxon>Oomycota</taxon>
        <taxon>Peronosporomycetes</taxon>
        <taxon>Pythiales</taxon>
        <taxon>Pythiaceae</taxon>
        <taxon>Pythium</taxon>
    </lineage>
</organism>
<dbReference type="InterPro" id="IPR035892">
    <property type="entry name" value="C2_domain_sf"/>
</dbReference>
<dbReference type="Proteomes" id="UP001209570">
    <property type="component" value="Unassembled WGS sequence"/>
</dbReference>
<dbReference type="CDD" id="cd00030">
    <property type="entry name" value="C2"/>
    <property type="match status" value="2"/>
</dbReference>
<name>A0AAD5LYG5_PYTIN</name>
<dbReference type="AlphaFoldDB" id="A0AAD5LYG5"/>
<evidence type="ECO:0000313" key="2">
    <source>
        <dbReference type="EMBL" id="KAJ0396720.1"/>
    </source>
</evidence>
<dbReference type="SMART" id="SM00239">
    <property type="entry name" value="C2"/>
    <property type="match status" value="2"/>
</dbReference>
<evidence type="ECO:0000313" key="3">
    <source>
        <dbReference type="Proteomes" id="UP001209570"/>
    </source>
</evidence>
<evidence type="ECO:0000259" key="1">
    <source>
        <dbReference type="PROSITE" id="PS50004"/>
    </source>
</evidence>
<proteinExistence type="predicted"/>
<sequence>MRSSLVGNTGLLRNDSVLYITVLGARDLKVTQKIGVQDPYCSIHLVTGGKESTEPVFKTSTHDNGDTEPVWNEKGTVIIPDVAADVLKIKILNENWVGSNMIGETAVALRDLSRGRSIEKEFALTPKGFVRVLIYLALAHENPTTQPRVELGEYPQHFIPGKSKLFLGVISGEKLRDIQSFGTQDPYCQVYISKTRNPSSSDMVYKTKTHDNGGKNPRWMEAMTVGVRCIEHDFVIIRVMNDNHLKDEMIGEVCFKLELLIGRQFEDKMLPIEAEDTIVGQVRVQIALFNDEVMDDSAELTHESDLDGCTCSLKTVKRATKVGDVLISGIAPDGVRYLEAGSTVSLGCTIAGEYVMDKDFWEGDEL</sequence>
<feature type="domain" description="C2" evidence="1">
    <location>
        <begin position="143"/>
        <end position="270"/>
    </location>
</feature>
<keyword evidence="3" id="KW-1185">Reference proteome</keyword>